<keyword evidence="1" id="KW-0812">Transmembrane</keyword>
<accession>A0A080Z1H0</accession>
<evidence type="ECO:0000256" key="1">
    <source>
        <dbReference type="SAM" id="Phobius"/>
    </source>
</evidence>
<proteinExistence type="predicted"/>
<comment type="caution">
    <text evidence="2">The sequence shown here is derived from an EMBL/GenBank/DDBJ whole genome shotgun (WGS) entry which is preliminary data.</text>
</comment>
<keyword evidence="1" id="KW-1133">Transmembrane helix</keyword>
<evidence type="ECO:0000313" key="2">
    <source>
        <dbReference type="EMBL" id="ETO60481.1"/>
    </source>
</evidence>
<gene>
    <name evidence="2" type="ORF">F444_21341</name>
</gene>
<reference evidence="2 3" key="1">
    <citation type="submission" date="2013-11" db="EMBL/GenBank/DDBJ databases">
        <title>The Genome Sequence of Phytophthora parasitica P1976.</title>
        <authorList>
            <consortium name="The Broad Institute Genomics Platform"/>
            <person name="Russ C."/>
            <person name="Tyler B."/>
            <person name="Panabieres F."/>
            <person name="Shan W."/>
            <person name="Tripathy S."/>
            <person name="Grunwald N."/>
            <person name="Machado M."/>
            <person name="Johnson C.S."/>
            <person name="Walker B."/>
            <person name="Young S."/>
            <person name="Zeng Q."/>
            <person name="Gargeya S."/>
            <person name="Fitzgerald M."/>
            <person name="Haas B."/>
            <person name="Abouelleil A."/>
            <person name="Allen A.W."/>
            <person name="Alvarado L."/>
            <person name="Arachchi H.M."/>
            <person name="Berlin A.M."/>
            <person name="Chapman S.B."/>
            <person name="Gainer-Dewar J."/>
            <person name="Goldberg J."/>
            <person name="Griggs A."/>
            <person name="Gujja S."/>
            <person name="Hansen M."/>
            <person name="Howarth C."/>
            <person name="Imamovic A."/>
            <person name="Ireland A."/>
            <person name="Larimer J."/>
            <person name="McCowan C."/>
            <person name="Murphy C."/>
            <person name="Pearson M."/>
            <person name="Poon T.W."/>
            <person name="Priest M."/>
            <person name="Roberts A."/>
            <person name="Saif S."/>
            <person name="Shea T."/>
            <person name="Sisk P."/>
            <person name="Sykes S."/>
            <person name="Wortman J."/>
            <person name="Nusbaum C."/>
            <person name="Birren B."/>
        </authorList>
    </citation>
    <scope>NUCLEOTIDE SEQUENCE [LARGE SCALE GENOMIC DNA]</scope>
    <source>
        <strain evidence="2 3">P1976</strain>
    </source>
</reference>
<sequence>MLVSTPQLTLDYGVVLGTGMFALAPEVSALAMSTPI</sequence>
<dbReference type="Proteomes" id="UP000028582">
    <property type="component" value="Unassembled WGS sequence"/>
</dbReference>
<evidence type="ECO:0000313" key="3">
    <source>
        <dbReference type="Proteomes" id="UP000028582"/>
    </source>
</evidence>
<feature type="transmembrane region" description="Helical" evidence="1">
    <location>
        <begin position="12"/>
        <end position="32"/>
    </location>
</feature>
<keyword evidence="1" id="KW-0472">Membrane</keyword>
<organism evidence="2 3">
    <name type="scientific">Phytophthora nicotianae P1976</name>
    <dbReference type="NCBI Taxonomy" id="1317066"/>
    <lineage>
        <taxon>Eukaryota</taxon>
        <taxon>Sar</taxon>
        <taxon>Stramenopiles</taxon>
        <taxon>Oomycota</taxon>
        <taxon>Peronosporomycetes</taxon>
        <taxon>Peronosporales</taxon>
        <taxon>Peronosporaceae</taxon>
        <taxon>Phytophthora</taxon>
    </lineage>
</organism>
<dbReference type="AlphaFoldDB" id="A0A080Z1H0"/>
<protein>
    <submittedName>
        <fullName evidence="2">Uncharacterized protein</fullName>
    </submittedName>
</protein>
<dbReference type="EMBL" id="ANJA01003932">
    <property type="protein sequence ID" value="ETO60481.1"/>
    <property type="molecule type" value="Genomic_DNA"/>
</dbReference>
<name>A0A080Z1H0_PHYNI</name>